<evidence type="ECO:0000313" key="1">
    <source>
        <dbReference type="EMBL" id="KAH6838149.1"/>
    </source>
</evidence>
<gene>
    <name evidence="1" type="ORF">C2S53_001240</name>
</gene>
<sequence length="130" mass="14892">MDHSGYIYETIDRAKETIIEEFKNKNKCILEMHPTALRAKMITRFIHNQPIALKYCRDQTDGIDLVDSSKLKEMLFSLNPNCSILRSNEEGKIVVELVADQSFWSGASIVVKESIPLVCVIEWMNVSDKN</sequence>
<evidence type="ECO:0000313" key="2">
    <source>
        <dbReference type="Proteomes" id="UP001190926"/>
    </source>
</evidence>
<dbReference type="AlphaFoldDB" id="A0AAD4PF59"/>
<name>A0AAD4PF59_PERFH</name>
<comment type="caution">
    <text evidence="1">The sequence shown here is derived from an EMBL/GenBank/DDBJ whole genome shotgun (WGS) entry which is preliminary data.</text>
</comment>
<proteinExistence type="predicted"/>
<protein>
    <submittedName>
        <fullName evidence="1">Uncharacterized protein</fullName>
    </submittedName>
</protein>
<keyword evidence="2" id="KW-1185">Reference proteome</keyword>
<reference evidence="1 2" key="1">
    <citation type="journal article" date="2021" name="Nat. Commun.">
        <title>Incipient diploidization of the medicinal plant Perilla within 10,000 years.</title>
        <authorList>
            <person name="Zhang Y."/>
            <person name="Shen Q."/>
            <person name="Leng L."/>
            <person name="Zhang D."/>
            <person name="Chen S."/>
            <person name="Shi Y."/>
            <person name="Ning Z."/>
            <person name="Chen S."/>
        </authorList>
    </citation>
    <scope>NUCLEOTIDE SEQUENCE [LARGE SCALE GENOMIC DNA]</scope>
    <source>
        <strain evidence="2">cv. PC099</strain>
    </source>
</reference>
<dbReference type="Proteomes" id="UP001190926">
    <property type="component" value="Unassembled WGS sequence"/>
</dbReference>
<dbReference type="EMBL" id="SDAM02000001">
    <property type="protein sequence ID" value="KAH6838149.1"/>
    <property type="molecule type" value="Genomic_DNA"/>
</dbReference>
<organism evidence="1 2">
    <name type="scientific">Perilla frutescens var. hirtella</name>
    <name type="common">Perilla citriodora</name>
    <name type="synonym">Perilla setoyensis</name>
    <dbReference type="NCBI Taxonomy" id="608512"/>
    <lineage>
        <taxon>Eukaryota</taxon>
        <taxon>Viridiplantae</taxon>
        <taxon>Streptophyta</taxon>
        <taxon>Embryophyta</taxon>
        <taxon>Tracheophyta</taxon>
        <taxon>Spermatophyta</taxon>
        <taxon>Magnoliopsida</taxon>
        <taxon>eudicotyledons</taxon>
        <taxon>Gunneridae</taxon>
        <taxon>Pentapetalae</taxon>
        <taxon>asterids</taxon>
        <taxon>lamiids</taxon>
        <taxon>Lamiales</taxon>
        <taxon>Lamiaceae</taxon>
        <taxon>Nepetoideae</taxon>
        <taxon>Elsholtzieae</taxon>
        <taxon>Perilla</taxon>
    </lineage>
</organism>
<accession>A0AAD4PF59</accession>